<dbReference type="GO" id="GO:0030288">
    <property type="term" value="C:outer membrane-bounded periplasmic space"/>
    <property type="evidence" value="ECO:0007669"/>
    <property type="project" value="InterPro"/>
</dbReference>
<dbReference type="PROSITE" id="PS51352">
    <property type="entry name" value="THIOREDOXIN_2"/>
    <property type="match status" value="1"/>
</dbReference>
<dbReference type="Gene3D" id="3.40.30.10">
    <property type="entry name" value="Glutaredoxin"/>
    <property type="match status" value="1"/>
</dbReference>
<feature type="domain" description="Thioredoxin" evidence="6">
    <location>
        <begin position="1"/>
        <end position="127"/>
    </location>
</feature>
<evidence type="ECO:0000256" key="1">
    <source>
        <dbReference type="ARBA" id="ARBA00004196"/>
    </source>
</evidence>
<dbReference type="PROSITE" id="PS00194">
    <property type="entry name" value="THIOREDOXIN_1"/>
    <property type="match status" value="1"/>
</dbReference>
<dbReference type="GO" id="GO:0015036">
    <property type="term" value="F:disulfide oxidoreductase activity"/>
    <property type="evidence" value="ECO:0007669"/>
    <property type="project" value="InterPro"/>
</dbReference>
<dbReference type="InterPro" id="IPR013740">
    <property type="entry name" value="Redoxin"/>
</dbReference>
<dbReference type="NCBIfam" id="TIGR00385">
    <property type="entry name" value="dsbE"/>
    <property type="match status" value="1"/>
</dbReference>
<dbReference type="InterPro" id="IPR004799">
    <property type="entry name" value="Periplasmic_diS_OxRdtase_DsbE"/>
</dbReference>
<accession>A0A382ECI7</accession>
<keyword evidence="5" id="KW-0676">Redox-active center</keyword>
<evidence type="ECO:0000259" key="6">
    <source>
        <dbReference type="PROSITE" id="PS51352"/>
    </source>
</evidence>
<reference evidence="7" key="1">
    <citation type="submission" date="2018-05" db="EMBL/GenBank/DDBJ databases">
        <authorList>
            <person name="Lanie J.A."/>
            <person name="Ng W.-L."/>
            <person name="Kazmierczak K.M."/>
            <person name="Andrzejewski T.M."/>
            <person name="Davidsen T.M."/>
            <person name="Wayne K.J."/>
            <person name="Tettelin H."/>
            <person name="Glass J.I."/>
            <person name="Rusch D."/>
            <person name="Podicherti R."/>
            <person name="Tsui H.-C.T."/>
            <person name="Winkler M.E."/>
        </authorList>
    </citation>
    <scope>NUCLEOTIDE SEQUENCE</scope>
</reference>
<evidence type="ECO:0000313" key="7">
    <source>
        <dbReference type="EMBL" id="SVB47774.1"/>
    </source>
</evidence>
<organism evidence="7">
    <name type="scientific">marine metagenome</name>
    <dbReference type="NCBI Taxonomy" id="408172"/>
    <lineage>
        <taxon>unclassified sequences</taxon>
        <taxon>metagenomes</taxon>
        <taxon>ecological metagenomes</taxon>
    </lineage>
</organism>
<dbReference type="InterPro" id="IPR050553">
    <property type="entry name" value="Thioredoxin_ResA/DsbE_sf"/>
</dbReference>
<sequence>MNKKTFISKNEFGTETTLVNFFATWCGPCRDEHVYLKRLSNEKGLKIIGVNYKDDPNKTVEWLKELGNPYSDVIVDSKGLIGIDWGVYGIPETYIVNSKGIIKYRLVGSITKKNYNAFYSKIKESEY</sequence>
<dbReference type="PANTHER" id="PTHR42852:SF6">
    <property type="entry name" value="THIOL:DISULFIDE INTERCHANGE PROTEIN DSBE"/>
    <property type="match status" value="1"/>
</dbReference>
<evidence type="ECO:0000256" key="5">
    <source>
        <dbReference type="ARBA" id="ARBA00023284"/>
    </source>
</evidence>
<proteinExistence type="inferred from homology"/>
<keyword evidence="4" id="KW-1015">Disulfide bond</keyword>
<gene>
    <name evidence="7" type="ORF">METZ01_LOCUS200628</name>
</gene>
<evidence type="ECO:0000256" key="2">
    <source>
        <dbReference type="ARBA" id="ARBA00007758"/>
    </source>
</evidence>
<protein>
    <recommendedName>
        <fullName evidence="6">Thioredoxin domain-containing protein</fullName>
    </recommendedName>
</protein>
<dbReference type="EMBL" id="UINC01043567">
    <property type="protein sequence ID" value="SVB47774.1"/>
    <property type="molecule type" value="Genomic_DNA"/>
</dbReference>
<dbReference type="GO" id="GO:0017004">
    <property type="term" value="P:cytochrome complex assembly"/>
    <property type="evidence" value="ECO:0007669"/>
    <property type="project" value="UniProtKB-KW"/>
</dbReference>
<dbReference type="InterPro" id="IPR017937">
    <property type="entry name" value="Thioredoxin_CS"/>
</dbReference>
<dbReference type="PANTHER" id="PTHR42852">
    <property type="entry name" value="THIOL:DISULFIDE INTERCHANGE PROTEIN DSBE"/>
    <property type="match status" value="1"/>
</dbReference>
<evidence type="ECO:0000256" key="4">
    <source>
        <dbReference type="ARBA" id="ARBA00023157"/>
    </source>
</evidence>
<name>A0A382ECI7_9ZZZZ</name>
<evidence type="ECO:0000256" key="3">
    <source>
        <dbReference type="ARBA" id="ARBA00022748"/>
    </source>
</evidence>
<dbReference type="AlphaFoldDB" id="A0A382ECI7"/>
<dbReference type="SUPFAM" id="SSF52833">
    <property type="entry name" value="Thioredoxin-like"/>
    <property type="match status" value="1"/>
</dbReference>
<dbReference type="Pfam" id="PF08534">
    <property type="entry name" value="Redoxin"/>
    <property type="match status" value="1"/>
</dbReference>
<comment type="similarity">
    <text evidence="2">Belongs to the thioredoxin family. DsbE subfamily.</text>
</comment>
<keyword evidence="3" id="KW-0201">Cytochrome c-type biogenesis</keyword>
<dbReference type="InterPro" id="IPR036249">
    <property type="entry name" value="Thioredoxin-like_sf"/>
</dbReference>
<dbReference type="InterPro" id="IPR013766">
    <property type="entry name" value="Thioredoxin_domain"/>
</dbReference>
<comment type="subcellular location">
    <subcellularLocation>
        <location evidence="1">Cell envelope</location>
    </subcellularLocation>
</comment>